<dbReference type="Pfam" id="PF13646">
    <property type="entry name" value="HEAT_2"/>
    <property type="match status" value="2"/>
</dbReference>
<feature type="chain" id="PRO_5022959885" evidence="1">
    <location>
        <begin position="31"/>
        <end position="768"/>
    </location>
</feature>
<sequence>MMKAKKRVGALVAGLLMSAGTFGGLPQAWAQGGNVRFSYEEVRLTDERDYMLVPRAEGSLAGDVTKETLERAFESLRRAKRPTYGNSYVEISGRVPERATVEVHIDRNHAQYALIIIAEAVYTMTEFGVPAVSFPGHADRPLTRADVPFAAYTLSVPLWKVVPPGPVTSAQVIMPDGELVAMSDVRERWSSQRTEVVDEVYSYLDAVQAHTVRSAVEVLPKLGDLRLDAVLPLLSHEDARVRQSTLRVLEEEAGEERVLTAVAERMPDESSATLARAMAEFLGKARDKRFNVQKQFFLLRRGEDAEKLAAAEALAGFSGDARVVEALVETLSAENKELAMRAAASLEGLDAHEARVASLSTEGIDAEVRLQLADDLSASGKPADVRLAGLTYIAKHRSEGHINQALNQVAELKTDAGRQALEAFLSDADARRRAAATEALVLQNDVASVAALRERAEDASGAEEERLVDAAYTIMVSQSLDEVLKQTESRDIAVQRVAYEALGERAARQGGSPSSQVVSRLVEGSESRDDAVRGAAARALGQIGGERALARLSEMTDDRSAEVRRSVALALGNAPANQQADTLKAYLDDKDPMVVAAAVDAMGMRNDPSEIERIRPMATHESAAVRAAALRALTTFTIGGDTETVRRHLGLLGGAVNDPAREVKIAALNQLGRFDLAMAVTNIALQVNSEEPELRAVAVRALGENGHASAQPLVETALRDGATEVRREAILAMAKMPGSSKKARLQARLEDEQDPQLQALIRSTLEEL</sequence>
<dbReference type="AlphaFoldDB" id="A0A5C6X9F8"/>
<dbReference type="Gene3D" id="1.25.10.10">
    <property type="entry name" value="Leucine-rich Repeat Variant"/>
    <property type="match status" value="3"/>
</dbReference>
<reference evidence="2 3" key="1">
    <citation type="submission" date="2019-08" db="EMBL/GenBank/DDBJ databases">
        <title>Bradymonadales sp. TMQ4.</title>
        <authorList>
            <person name="Liang Q."/>
        </authorList>
    </citation>
    <scope>NUCLEOTIDE SEQUENCE [LARGE SCALE GENOMIC DNA]</scope>
    <source>
        <strain evidence="2 3">TMQ4</strain>
    </source>
</reference>
<dbReference type="RefSeq" id="WP_146980470.1">
    <property type="nucleotide sequence ID" value="NZ_VOSM01000002.1"/>
</dbReference>
<dbReference type="Proteomes" id="UP000321412">
    <property type="component" value="Unassembled WGS sequence"/>
</dbReference>
<evidence type="ECO:0000313" key="2">
    <source>
        <dbReference type="EMBL" id="TXD38532.1"/>
    </source>
</evidence>
<evidence type="ECO:0000256" key="1">
    <source>
        <dbReference type="SAM" id="SignalP"/>
    </source>
</evidence>
<dbReference type="PANTHER" id="PTHR12697">
    <property type="entry name" value="PBS LYASE HEAT-LIKE PROTEIN"/>
    <property type="match status" value="1"/>
</dbReference>
<dbReference type="InterPro" id="IPR011989">
    <property type="entry name" value="ARM-like"/>
</dbReference>
<dbReference type="SUPFAM" id="SSF48371">
    <property type="entry name" value="ARM repeat"/>
    <property type="match status" value="2"/>
</dbReference>
<dbReference type="GO" id="GO:0016491">
    <property type="term" value="F:oxidoreductase activity"/>
    <property type="evidence" value="ECO:0007669"/>
    <property type="project" value="TreeGrafter"/>
</dbReference>
<dbReference type="PANTHER" id="PTHR12697:SF5">
    <property type="entry name" value="DEOXYHYPUSINE HYDROXYLASE"/>
    <property type="match status" value="1"/>
</dbReference>
<gene>
    <name evidence="2" type="ORF">FRC98_06530</name>
</gene>
<proteinExistence type="predicted"/>
<feature type="signal peptide" evidence="1">
    <location>
        <begin position="1"/>
        <end position="30"/>
    </location>
</feature>
<keyword evidence="1" id="KW-0732">Signal</keyword>
<protein>
    <submittedName>
        <fullName evidence="2">HEAT repeat domain-containing protein</fullName>
    </submittedName>
</protein>
<keyword evidence="3" id="KW-1185">Reference proteome</keyword>
<dbReference type="InterPro" id="IPR016024">
    <property type="entry name" value="ARM-type_fold"/>
</dbReference>
<organism evidence="2 3">
    <name type="scientific">Lujinxingia vulgaris</name>
    <dbReference type="NCBI Taxonomy" id="2600176"/>
    <lineage>
        <taxon>Bacteria</taxon>
        <taxon>Deltaproteobacteria</taxon>
        <taxon>Bradymonadales</taxon>
        <taxon>Lujinxingiaceae</taxon>
        <taxon>Lujinxingia</taxon>
    </lineage>
</organism>
<dbReference type="OrthoDB" id="5478478at2"/>
<name>A0A5C6X9F8_9DELT</name>
<dbReference type="InterPro" id="IPR004155">
    <property type="entry name" value="PBS_lyase_HEAT"/>
</dbReference>
<accession>A0A5C6X9F8</accession>
<dbReference type="SMART" id="SM00567">
    <property type="entry name" value="EZ_HEAT"/>
    <property type="match status" value="5"/>
</dbReference>
<comment type="caution">
    <text evidence="2">The sequence shown here is derived from an EMBL/GenBank/DDBJ whole genome shotgun (WGS) entry which is preliminary data.</text>
</comment>
<evidence type="ECO:0000313" key="3">
    <source>
        <dbReference type="Proteomes" id="UP000321412"/>
    </source>
</evidence>
<dbReference type="EMBL" id="VOSM01000002">
    <property type="protein sequence ID" value="TXD38532.1"/>
    <property type="molecule type" value="Genomic_DNA"/>
</dbReference>